<sequence length="212" mass="23492">MSYRMFTVDEPSEADEAAVTAAHDRVRAAANPMTVPAGPERQAAQREWDAAWRALDFADVSYFGMSDGQMRATRSAMGNLGMLTLQEAPAWPILPTLPRASRFVRTVRWLLGYGKETAAEQLDAETFETAWAEAAWRAVTEHEAQPVTGVPLHKLSGQDGWWVTPAQIGAALSAYDAASDQDRQKFGGTLPWFGRWIGWLRTAQHRGGFRVQ</sequence>
<organism evidence="1 2">
    <name type="scientific">Streptomyces kaniharaensis</name>
    <dbReference type="NCBI Taxonomy" id="212423"/>
    <lineage>
        <taxon>Bacteria</taxon>
        <taxon>Bacillati</taxon>
        <taxon>Actinomycetota</taxon>
        <taxon>Actinomycetes</taxon>
        <taxon>Kitasatosporales</taxon>
        <taxon>Streptomycetaceae</taxon>
        <taxon>Streptomyces</taxon>
    </lineage>
</organism>
<proteinExistence type="predicted"/>
<protein>
    <submittedName>
        <fullName evidence="1">Uncharacterized protein</fullName>
    </submittedName>
</protein>
<dbReference type="OrthoDB" id="4182701at2"/>
<dbReference type="EMBL" id="WBOF01000005">
    <property type="protein sequence ID" value="MQS17479.1"/>
    <property type="molecule type" value="Genomic_DNA"/>
</dbReference>
<keyword evidence="2" id="KW-1185">Reference proteome</keyword>
<evidence type="ECO:0000313" key="2">
    <source>
        <dbReference type="Proteomes" id="UP000450000"/>
    </source>
</evidence>
<dbReference type="AlphaFoldDB" id="A0A6N7L3T7"/>
<comment type="caution">
    <text evidence="1">The sequence shown here is derived from an EMBL/GenBank/DDBJ whole genome shotgun (WGS) entry which is preliminary data.</text>
</comment>
<dbReference type="Proteomes" id="UP000450000">
    <property type="component" value="Unassembled WGS sequence"/>
</dbReference>
<evidence type="ECO:0000313" key="1">
    <source>
        <dbReference type="EMBL" id="MQS17479.1"/>
    </source>
</evidence>
<reference evidence="1 2" key="1">
    <citation type="submission" date="2019-09" db="EMBL/GenBank/DDBJ databases">
        <title>Genome Sequences of Streptomyces kaniharaensis ATCC 21070.</title>
        <authorList>
            <person name="Zhu W."/>
            <person name="De Crecy-Lagard V."/>
            <person name="Richards N.G."/>
        </authorList>
    </citation>
    <scope>NUCLEOTIDE SEQUENCE [LARGE SCALE GENOMIC DNA]</scope>
    <source>
        <strain evidence="1 2">SF-557</strain>
    </source>
</reference>
<dbReference type="RefSeq" id="WP_153470483.1">
    <property type="nucleotide sequence ID" value="NZ_WBOF01000005.1"/>
</dbReference>
<gene>
    <name evidence="1" type="ORF">F7Q99_36170</name>
</gene>
<accession>A0A6N7L3T7</accession>
<name>A0A6N7L3T7_9ACTN</name>